<sequence>MSNIPSLLGSSEAEGGVHLPNLGPIEQSKFFSQFKKLPMEIRLQIWEQTWPGPRLINIQLDIDARNHVWGEPILELFDYPLQHESWDWKMKNEQHPVALLVCSESRRYTLQQFRLLFGEEGSISPYLNPKMDIIWLDWGQARFESLVLGDLLRYYGEEVRKFENLRVGCVNAGNMNLLDATLEFFNAVRKIQVWSDDDPLAKELLLSKSRNLSVQFIGVQD</sequence>
<accession>A0ACA9UPQ3</accession>
<name>A0ACA9UPQ3_BIOOC</name>
<dbReference type="EMBL" id="CADEHS020000587">
    <property type="protein sequence ID" value="CAG9955424.1"/>
    <property type="molecule type" value="Genomic_DNA"/>
</dbReference>
<proteinExistence type="predicted"/>
<dbReference type="Proteomes" id="UP000836387">
    <property type="component" value="Unassembled WGS sequence"/>
</dbReference>
<reference evidence="1" key="1">
    <citation type="submission" date="2020-04" db="EMBL/GenBank/DDBJ databases">
        <authorList>
            <person name="Broberg M."/>
        </authorList>
    </citation>
    <scope>NUCLEOTIDE SEQUENCE</scope>
</reference>
<keyword evidence="2" id="KW-1185">Reference proteome</keyword>
<organism evidence="1 2">
    <name type="scientific">Clonostachys rosea f. rosea IK726</name>
    <dbReference type="NCBI Taxonomy" id="1349383"/>
    <lineage>
        <taxon>Eukaryota</taxon>
        <taxon>Fungi</taxon>
        <taxon>Dikarya</taxon>
        <taxon>Ascomycota</taxon>
        <taxon>Pezizomycotina</taxon>
        <taxon>Sordariomycetes</taxon>
        <taxon>Hypocreomycetidae</taxon>
        <taxon>Hypocreales</taxon>
        <taxon>Bionectriaceae</taxon>
        <taxon>Clonostachys</taxon>
    </lineage>
</organism>
<evidence type="ECO:0000313" key="1">
    <source>
        <dbReference type="EMBL" id="CAG9955424.1"/>
    </source>
</evidence>
<gene>
    <name evidence="1" type="ORF">CRV2_00019415</name>
</gene>
<reference evidence="1" key="2">
    <citation type="submission" date="2021-10" db="EMBL/GenBank/DDBJ databases">
        <authorList>
            <person name="Piombo E."/>
        </authorList>
    </citation>
    <scope>NUCLEOTIDE SEQUENCE</scope>
</reference>
<protein>
    <submittedName>
        <fullName evidence="1">Uncharacterized protein</fullName>
    </submittedName>
</protein>
<comment type="caution">
    <text evidence="1">The sequence shown here is derived from an EMBL/GenBank/DDBJ whole genome shotgun (WGS) entry which is preliminary data.</text>
</comment>
<evidence type="ECO:0000313" key="2">
    <source>
        <dbReference type="Proteomes" id="UP000836387"/>
    </source>
</evidence>